<dbReference type="Gene3D" id="2.150.10.10">
    <property type="entry name" value="Serralysin-like metalloprotease, C-terminal"/>
    <property type="match status" value="2"/>
</dbReference>
<dbReference type="InterPro" id="IPR018511">
    <property type="entry name" value="Hemolysin-typ_Ca-bd_CS"/>
</dbReference>
<dbReference type="eggNOG" id="COG2931">
    <property type="taxonomic scope" value="Bacteria"/>
</dbReference>
<dbReference type="EMBL" id="CP003789">
    <property type="protein sequence ID" value="AGA64541.1"/>
    <property type="molecule type" value="Genomic_DNA"/>
</dbReference>
<dbReference type="SUPFAM" id="SSF51120">
    <property type="entry name" value="beta-Roll"/>
    <property type="match status" value="1"/>
</dbReference>
<dbReference type="HOGENOM" id="CLU_331984_0_0_5"/>
<name>L0EVZ6_LIBCB</name>
<organism evidence="3 4">
    <name type="scientific">Liberibacter crescens (strain BT-1)</name>
    <dbReference type="NCBI Taxonomy" id="1215343"/>
    <lineage>
        <taxon>Bacteria</taxon>
        <taxon>Pseudomonadati</taxon>
        <taxon>Pseudomonadota</taxon>
        <taxon>Alphaproteobacteria</taxon>
        <taxon>Hyphomicrobiales</taxon>
        <taxon>Rhizobiaceae</taxon>
        <taxon>Liberibacter</taxon>
    </lineage>
</organism>
<comment type="subcellular location">
    <subcellularLocation>
        <location evidence="1">Secreted</location>
    </subcellularLocation>
</comment>
<dbReference type="InterPro" id="IPR011049">
    <property type="entry name" value="Serralysin-like_metalloprot_C"/>
</dbReference>
<evidence type="ECO:0000313" key="3">
    <source>
        <dbReference type="EMBL" id="AGA64541.1"/>
    </source>
</evidence>
<dbReference type="PANTHER" id="PTHR38340">
    <property type="entry name" value="S-LAYER PROTEIN"/>
    <property type="match status" value="1"/>
</dbReference>
<dbReference type="PRINTS" id="PR00313">
    <property type="entry name" value="CABNDNGRPT"/>
</dbReference>
<dbReference type="GO" id="GO:0005509">
    <property type="term" value="F:calcium ion binding"/>
    <property type="evidence" value="ECO:0007669"/>
    <property type="project" value="InterPro"/>
</dbReference>
<dbReference type="Proteomes" id="UP000010799">
    <property type="component" value="Chromosome"/>
</dbReference>
<sequence length="862" mass="97522">MSLSPEQLTTINSLYTKLAATPKTDRAQIKSLALEYYDSIKPVDAWYATMAQNVIKDEGLSAITANNYAYNKLNHDLGLDYPSHVPEIWKVLAMADYEARKDKKDGHLKKLSGADIAQYHTDVFKQVYGPASKAEEAWTAYHLSKVLGSESWVGKDGFWGGVKIYWSMASKHLQSDPQSPEYRHYFEWLQDMRLSVWDGRKGPEWSHSSWEKGDGVIWKSLEESWEGIPYPLNNPDSKIAEVLNKFPKEFFDFIKKYQESHPLGMVLNGAEDLVLDLVYGFYQFDSDIRSIIKKAVQEKPSRIKMDYERIKKYFETEGSLATIKQGMMLESYKKPDEAKWQMISSMITAPKVSQPGEDAASDADDDLIDCDTVDMDMLKRVNDYTPERMLFAINKKHVKAGKKDCLIIGGNNKDKLAGGDGDDLIIGGKGRDCLKTGNGSNTLIGGPGNDKLIAHCTKGTSVNYLYGGEGKDKIIAGGHKDLGTSMNHLYGGEGNDKIFFHGSHHTHAVIDAGKGNDLIFLKETTRDENVRIVFHKGDGHDFIESRKNGYILDLVDTDSSDVAVFVPRLHRTTAIIQIKSTGETIVARDIKDQNLQIRFNNQDTTVSLSSLLPKEDIDQLKVDLDPMLLLRIKQKNYLELKLPTACQKKNMEKGFHIWSLSDVCLYNIVRADVVQEDMDQYFGKEEEATSSEPAVTDDATIASSPDTEEIPPAPAPQHLHYPYDFDQHVDHVCSRIDKKDINFFDGDNYPKPDGEDSYGSYMKKLDPYYCERYESSNKKYQKDLVTDLIKITEHGSVGDTEVHSLLYGWDKYSAVEIDGYIDTVIDREFQKSYGKNSYEQDEQQDDLLHTSSEMFHDDAMIA</sequence>
<evidence type="ECO:0000256" key="1">
    <source>
        <dbReference type="ARBA" id="ARBA00004613"/>
    </source>
</evidence>
<accession>L0EVZ6</accession>
<dbReference type="KEGG" id="lcc:B488_05490"/>
<dbReference type="Pfam" id="PF00353">
    <property type="entry name" value="HemolysinCabind"/>
    <property type="match status" value="3"/>
</dbReference>
<keyword evidence="4" id="KW-1185">Reference proteome</keyword>
<dbReference type="RefSeq" id="WP_015272968.1">
    <property type="nucleotide sequence ID" value="NC_019907.1"/>
</dbReference>
<dbReference type="GO" id="GO:0005576">
    <property type="term" value="C:extracellular region"/>
    <property type="evidence" value="ECO:0007669"/>
    <property type="project" value="UniProtKB-SubCell"/>
</dbReference>
<protein>
    <submittedName>
        <fullName evidence="3">Hemolysin-type calcium-binding region</fullName>
    </submittedName>
</protein>
<evidence type="ECO:0000256" key="2">
    <source>
        <dbReference type="ARBA" id="ARBA00022525"/>
    </source>
</evidence>
<keyword evidence="2" id="KW-0964">Secreted</keyword>
<reference evidence="3 4" key="1">
    <citation type="journal article" date="2012" name="Stand. Genomic Sci.">
        <title>Complete genome sequence of Liberibacter crescens BT-1.</title>
        <authorList>
            <person name="Leonard M.T."/>
            <person name="Fagen J.R."/>
            <person name="Davis-Richardson A.G."/>
            <person name="Davis M.J."/>
            <person name="Triplett E.W."/>
        </authorList>
    </citation>
    <scope>NUCLEOTIDE SEQUENCE [LARGE SCALE GENOMIC DNA]</scope>
    <source>
        <strain evidence="3 4">BT-1</strain>
    </source>
</reference>
<proteinExistence type="predicted"/>
<gene>
    <name evidence="3" type="ordered locus">B488_05490</name>
</gene>
<evidence type="ECO:0000313" key="4">
    <source>
        <dbReference type="Proteomes" id="UP000010799"/>
    </source>
</evidence>
<dbReference type="InterPro" id="IPR050557">
    <property type="entry name" value="RTX_toxin/Mannuronan_C5-epim"/>
</dbReference>
<dbReference type="STRING" id="1215343.B488_05490"/>
<dbReference type="PANTHER" id="PTHR38340:SF1">
    <property type="entry name" value="S-LAYER PROTEIN"/>
    <property type="match status" value="1"/>
</dbReference>
<dbReference type="AlphaFoldDB" id="L0EVZ6"/>
<dbReference type="PROSITE" id="PS00330">
    <property type="entry name" value="HEMOLYSIN_CALCIUM"/>
    <property type="match status" value="1"/>
</dbReference>
<dbReference type="InterPro" id="IPR001343">
    <property type="entry name" value="Hemolysn_Ca-bd"/>
</dbReference>
<dbReference type="PATRIC" id="fig|1215343.11.peg.559"/>